<dbReference type="Gene3D" id="1.20.120.1630">
    <property type="match status" value="1"/>
</dbReference>
<dbReference type="PANTHER" id="PTHR32251:SF15">
    <property type="entry name" value="3-OXO-5-ALPHA-STEROID 4-DEHYDROGENASE (DUF1295)"/>
    <property type="match status" value="1"/>
</dbReference>
<dbReference type="EMBL" id="CAJPDQ010000033">
    <property type="protein sequence ID" value="CAF9929773.1"/>
    <property type="molecule type" value="Genomic_DNA"/>
</dbReference>
<evidence type="ECO:0000313" key="3">
    <source>
        <dbReference type="Proteomes" id="UP000664169"/>
    </source>
</evidence>
<accession>A0A8H3FY31</accession>
<proteinExistence type="predicted"/>
<gene>
    <name evidence="2" type="ORF">GOMPHAMPRED_005483</name>
</gene>
<reference evidence="2" key="1">
    <citation type="submission" date="2021-03" db="EMBL/GenBank/DDBJ databases">
        <authorList>
            <person name="Tagirdzhanova G."/>
        </authorList>
    </citation>
    <scope>NUCLEOTIDE SEQUENCE</scope>
</reference>
<evidence type="ECO:0000256" key="1">
    <source>
        <dbReference type="SAM" id="MobiDB-lite"/>
    </source>
</evidence>
<dbReference type="Pfam" id="PF06966">
    <property type="entry name" value="DUF1295"/>
    <property type="match status" value="1"/>
</dbReference>
<organism evidence="2 3">
    <name type="scientific">Gomphillus americanus</name>
    <dbReference type="NCBI Taxonomy" id="1940652"/>
    <lineage>
        <taxon>Eukaryota</taxon>
        <taxon>Fungi</taxon>
        <taxon>Dikarya</taxon>
        <taxon>Ascomycota</taxon>
        <taxon>Pezizomycotina</taxon>
        <taxon>Lecanoromycetes</taxon>
        <taxon>OSLEUM clade</taxon>
        <taxon>Ostropomycetidae</taxon>
        <taxon>Ostropales</taxon>
        <taxon>Graphidaceae</taxon>
        <taxon>Gomphilloideae</taxon>
        <taxon>Gomphillus</taxon>
    </lineage>
</organism>
<evidence type="ECO:0000313" key="2">
    <source>
        <dbReference type="EMBL" id="CAF9929773.1"/>
    </source>
</evidence>
<protein>
    <submittedName>
        <fullName evidence="2">Uncharacterized protein</fullName>
    </submittedName>
</protein>
<sequence length="341" mass="38132">MAYVERGRNVSLPSKSDSSPRGSFIELRGSIVDVGILRDTLLPTFALHSGLSLVAWTIGRSTDDFEVKDWLWPSSHLVNAWWASIGRRIVFGKLSPVQALGSLSRPEYLLLGGVTIWASRQLFVLASRRRPRDNKSIVYDRDKFWVDALYDVFLPRAAIQTVVTLPLTAPFYHQGGVFTGYHPWIQALSIAVFGTGLALQSFADSQLDRYNQSSIKDAQVNKEGVWSVVRHPGSLGDFLIHASFPILLFSSDMLAPIELLGPLANYFFLQYISTNSRTESQQAITYSKEKQAAFEAYRADQDVNSFWPSLKQFGNPWLWKCVGLGVAFAAVEQVVHQLGLD</sequence>
<dbReference type="AlphaFoldDB" id="A0A8H3FY31"/>
<comment type="caution">
    <text evidence="2">The sequence shown here is derived from an EMBL/GenBank/DDBJ whole genome shotgun (WGS) entry which is preliminary data.</text>
</comment>
<dbReference type="OrthoDB" id="67965at2759"/>
<dbReference type="PANTHER" id="PTHR32251">
    <property type="entry name" value="3-OXO-5-ALPHA-STEROID 4-DEHYDROGENASE"/>
    <property type="match status" value="1"/>
</dbReference>
<name>A0A8H3FY31_9LECA</name>
<feature type="compositionally biased region" description="Polar residues" evidence="1">
    <location>
        <begin position="11"/>
        <end position="21"/>
    </location>
</feature>
<dbReference type="GO" id="GO:0016020">
    <property type="term" value="C:membrane"/>
    <property type="evidence" value="ECO:0007669"/>
    <property type="project" value="TreeGrafter"/>
</dbReference>
<feature type="region of interest" description="Disordered" evidence="1">
    <location>
        <begin position="1"/>
        <end position="21"/>
    </location>
</feature>
<keyword evidence="3" id="KW-1185">Reference proteome</keyword>
<dbReference type="InterPro" id="IPR010721">
    <property type="entry name" value="UstE-like"/>
</dbReference>
<dbReference type="Proteomes" id="UP000664169">
    <property type="component" value="Unassembled WGS sequence"/>
</dbReference>